<dbReference type="InterPro" id="IPR050792">
    <property type="entry name" value="ADP-ribosylglycohydrolase"/>
</dbReference>
<dbReference type="GO" id="GO:0004649">
    <property type="term" value="F:poly(ADP-ribose) glycohydrolase activity"/>
    <property type="evidence" value="ECO:0007669"/>
    <property type="project" value="UniProtKB-EC"/>
</dbReference>
<accession>A0A6B0V6L5</accession>
<feature type="binding site" evidence="12">
    <location>
        <position position="221"/>
    </location>
    <ligand>
        <name>Mg(2+)</name>
        <dbReference type="ChEBI" id="CHEBI:18420"/>
        <label>1</label>
    </ligand>
</feature>
<evidence type="ECO:0000256" key="1">
    <source>
        <dbReference type="ARBA" id="ARBA00010702"/>
    </source>
</evidence>
<dbReference type="InterPro" id="IPR005502">
    <property type="entry name" value="Ribosyl_crysJ1"/>
</dbReference>
<evidence type="ECO:0000256" key="11">
    <source>
        <dbReference type="ARBA" id="ARBA00049015"/>
    </source>
</evidence>
<reference evidence="13" key="1">
    <citation type="submission" date="2019-12" db="EMBL/GenBank/DDBJ databases">
        <title>An insight into the sialome of adult female Ixodes ricinus ticks feeding for 6 days.</title>
        <authorList>
            <person name="Perner J."/>
            <person name="Ribeiro J.M.C."/>
        </authorList>
    </citation>
    <scope>NUCLEOTIDE SEQUENCE</scope>
    <source>
        <strain evidence="13">Semi-engorged</strain>
        <tissue evidence="13">Salivary glands</tissue>
    </source>
</reference>
<evidence type="ECO:0000256" key="8">
    <source>
        <dbReference type="ARBA" id="ARBA00042850"/>
    </source>
</evidence>
<evidence type="ECO:0000256" key="12">
    <source>
        <dbReference type="PIRSR" id="PIRSR605502-1"/>
    </source>
</evidence>
<evidence type="ECO:0000256" key="3">
    <source>
        <dbReference type="ARBA" id="ARBA00022801"/>
    </source>
</evidence>
<sequence>MASTSKGTQSEDNFTDEFFGNVDCRGEYGPKVRVVFSQLRKTRFRDVWEPAKSQFDGTGSFGNGAAMRVAPVALFYRSDEAKAIKVAQDQAKLTHAHRWGYNGAVLICLAIQLALTLDPRESLDVEEFLEVLTKKMEKVEEDRFYCDKLQTIKEMLLNPRRDFAPEEVADRLGNEITADRSVPAALYSFLRGGKPLKSYPTSNGFLRSLYFAISLGGDTDTIGTMTGSIAGAYYGIFRIPPSMQKYCQGERHATHLASSLVV</sequence>
<name>A0A6B0V6L5_IXORI</name>
<feature type="binding site" evidence="12">
    <location>
        <position position="220"/>
    </location>
    <ligand>
        <name>Mg(2+)</name>
        <dbReference type="ChEBI" id="CHEBI:18420"/>
        <label>1</label>
    </ligand>
</feature>
<keyword evidence="12" id="KW-0460">Magnesium</keyword>
<evidence type="ECO:0000256" key="4">
    <source>
        <dbReference type="ARBA" id="ARBA00041057"/>
    </source>
</evidence>
<evidence type="ECO:0000256" key="2">
    <source>
        <dbReference type="ARBA" id="ARBA00012255"/>
    </source>
</evidence>
<dbReference type="GO" id="GO:0046872">
    <property type="term" value="F:metal ion binding"/>
    <property type="evidence" value="ECO:0007669"/>
    <property type="project" value="UniProtKB-KW"/>
</dbReference>
<dbReference type="AlphaFoldDB" id="A0A6B0V6L5"/>
<comment type="similarity">
    <text evidence="1">Belongs to the ADP-ribosylglycohydrolase family.</text>
</comment>
<protein>
    <recommendedName>
        <fullName evidence="4">ADP-ribosylhydrolase ARH3</fullName>
        <ecNumber evidence="2">3.2.1.143</ecNumber>
    </recommendedName>
    <alternativeName>
        <fullName evidence="5">ADP-ribose glycohydrolase ARH3</fullName>
    </alternativeName>
    <alternativeName>
        <fullName evidence="6">ADP-ribosylhydrolase 3</fullName>
    </alternativeName>
    <alternativeName>
        <fullName evidence="9">O-acetyl-ADP-ribose deacetylase ARH3</fullName>
    </alternativeName>
    <alternativeName>
        <fullName evidence="10">Poly(ADP-ribose) glycohydrolase ARH3</fullName>
    </alternativeName>
    <alternativeName>
        <fullName evidence="8">[Protein ADP-ribosylarginine] hydrolase-like protein 2</fullName>
    </alternativeName>
    <alternativeName>
        <fullName evidence="7">[Protein ADP-ribosylserine] hydrolase</fullName>
    </alternativeName>
</protein>
<proteinExistence type="inferred from homology"/>
<keyword evidence="3 13" id="KW-0378">Hydrolase</keyword>
<evidence type="ECO:0000313" key="13">
    <source>
        <dbReference type="EMBL" id="MXU97331.1"/>
    </source>
</evidence>
<evidence type="ECO:0000256" key="7">
    <source>
        <dbReference type="ARBA" id="ARBA00042722"/>
    </source>
</evidence>
<dbReference type="Gene3D" id="1.10.4080.10">
    <property type="entry name" value="ADP-ribosylation/Crystallin J1"/>
    <property type="match status" value="1"/>
</dbReference>
<comment type="cofactor">
    <cofactor evidence="12">
        <name>Mg(2+)</name>
        <dbReference type="ChEBI" id="CHEBI:18420"/>
    </cofactor>
    <text evidence="12">Binds 2 magnesium ions per subunit.</text>
</comment>
<dbReference type="SUPFAM" id="SSF101478">
    <property type="entry name" value="ADP-ribosylglycohydrolase"/>
    <property type="match status" value="1"/>
</dbReference>
<dbReference type="GO" id="GO:0005634">
    <property type="term" value="C:nucleus"/>
    <property type="evidence" value="ECO:0007669"/>
    <property type="project" value="TreeGrafter"/>
</dbReference>
<evidence type="ECO:0000256" key="10">
    <source>
        <dbReference type="ARBA" id="ARBA00043193"/>
    </source>
</evidence>
<dbReference type="GO" id="GO:0005739">
    <property type="term" value="C:mitochondrion"/>
    <property type="evidence" value="ECO:0007669"/>
    <property type="project" value="TreeGrafter"/>
</dbReference>
<dbReference type="InterPro" id="IPR036705">
    <property type="entry name" value="Ribosyl_crysJ1_sf"/>
</dbReference>
<evidence type="ECO:0000256" key="9">
    <source>
        <dbReference type="ARBA" id="ARBA00043187"/>
    </source>
</evidence>
<evidence type="ECO:0000256" key="6">
    <source>
        <dbReference type="ARBA" id="ARBA00042471"/>
    </source>
</evidence>
<organism evidence="13">
    <name type="scientific">Ixodes ricinus</name>
    <name type="common">Common tick</name>
    <name type="synonym">Acarus ricinus</name>
    <dbReference type="NCBI Taxonomy" id="34613"/>
    <lineage>
        <taxon>Eukaryota</taxon>
        <taxon>Metazoa</taxon>
        <taxon>Ecdysozoa</taxon>
        <taxon>Arthropoda</taxon>
        <taxon>Chelicerata</taxon>
        <taxon>Arachnida</taxon>
        <taxon>Acari</taxon>
        <taxon>Parasitiformes</taxon>
        <taxon>Ixodida</taxon>
        <taxon>Ixodoidea</taxon>
        <taxon>Ixodidae</taxon>
        <taxon>Ixodinae</taxon>
        <taxon>Ixodes</taxon>
    </lineage>
</organism>
<dbReference type="EC" id="3.2.1.143" evidence="2"/>
<dbReference type="Pfam" id="PF03747">
    <property type="entry name" value="ADP_ribosyl_GH"/>
    <property type="match status" value="1"/>
</dbReference>
<dbReference type="PANTHER" id="PTHR16222:SF24">
    <property type="entry name" value="ADP-RIBOSYLHYDROLASE ARH3"/>
    <property type="match status" value="1"/>
</dbReference>
<dbReference type="PANTHER" id="PTHR16222">
    <property type="entry name" value="ADP-RIBOSYLGLYCOHYDROLASE"/>
    <property type="match status" value="1"/>
</dbReference>
<feature type="binding site" evidence="12">
    <location>
        <position position="218"/>
    </location>
    <ligand>
        <name>Mg(2+)</name>
        <dbReference type="ChEBI" id="CHEBI:18420"/>
        <label>1</label>
    </ligand>
</feature>
<keyword evidence="12" id="KW-0479">Metal-binding</keyword>
<evidence type="ECO:0000256" key="5">
    <source>
        <dbReference type="ARBA" id="ARBA00042398"/>
    </source>
</evidence>
<dbReference type="EMBL" id="GIFC01015248">
    <property type="protein sequence ID" value="MXU97331.1"/>
    <property type="molecule type" value="Transcribed_RNA"/>
</dbReference>
<comment type="catalytic activity">
    <reaction evidence="11">
        <text>alpha-NAD(+) + H2O = ADP-D-ribose + nicotinamide + H(+)</text>
        <dbReference type="Rhea" id="RHEA:68792"/>
        <dbReference type="ChEBI" id="CHEBI:15377"/>
        <dbReference type="ChEBI" id="CHEBI:15378"/>
        <dbReference type="ChEBI" id="CHEBI:17154"/>
        <dbReference type="ChEBI" id="CHEBI:57967"/>
        <dbReference type="ChEBI" id="CHEBI:77017"/>
    </reaction>
</comment>